<protein>
    <recommendedName>
        <fullName evidence="1">dATP/dGTP diphosphohydrolase N-terminal domain-containing protein</fullName>
    </recommendedName>
</protein>
<dbReference type="InterPro" id="IPR044038">
    <property type="entry name" value="dATP/dGTP_diPOhydrolase_N"/>
</dbReference>
<accession>A0A0F9UAQ7</accession>
<dbReference type="AlphaFoldDB" id="A0A0F9UAQ7"/>
<comment type="caution">
    <text evidence="2">The sequence shown here is derived from an EMBL/GenBank/DDBJ whole genome shotgun (WGS) entry which is preliminary data.</text>
</comment>
<gene>
    <name evidence="2" type="ORF">LCGC14_0289040</name>
</gene>
<evidence type="ECO:0000259" key="1">
    <source>
        <dbReference type="Pfam" id="PF18909"/>
    </source>
</evidence>
<feature type="domain" description="dATP/dGTP diphosphohydrolase N-terminal" evidence="1">
    <location>
        <begin position="54"/>
        <end position="151"/>
    </location>
</feature>
<sequence>MGANRHCTDCDDDTVGCCGVPARRGGCDVCHPPNQGETHYVGDDCPGAHREEAKSGFKFDSEKLRFDLIPPYALEQLAKVYTHGAAKYGDVNYLRGMTYRRILAALMRHVEAYRAGESIDPDSGLPHMAHVAWQAFTLMVYENEDIGEDNRKMEVSNEPEETE</sequence>
<reference evidence="2" key="1">
    <citation type="journal article" date="2015" name="Nature">
        <title>Complex archaea that bridge the gap between prokaryotes and eukaryotes.</title>
        <authorList>
            <person name="Spang A."/>
            <person name="Saw J.H."/>
            <person name="Jorgensen S.L."/>
            <person name="Zaremba-Niedzwiedzka K."/>
            <person name="Martijn J."/>
            <person name="Lind A.E."/>
            <person name="van Eijk R."/>
            <person name="Schleper C."/>
            <person name="Guy L."/>
            <person name="Ettema T.J."/>
        </authorList>
    </citation>
    <scope>NUCLEOTIDE SEQUENCE</scope>
</reference>
<dbReference type="EMBL" id="LAZR01000171">
    <property type="protein sequence ID" value="KKN84442.1"/>
    <property type="molecule type" value="Genomic_DNA"/>
</dbReference>
<name>A0A0F9UAQ7_9ZZZZ</name>
<dbReference type="Pfam" id="PF18909">
    <property type="entry name" value="dGTP_diPhyd_N"/>
    <property type="match status" value="1"/>
</dbReference>
<organism evidence="2">
    <name type="scientific">marine sediment metagenome</name>
    <dbReference type="NCBI Taxonomy" id="412755"/>
    <lineage>
        <taxon>unclassified sequences</taxon>
        <taxon>metagenomes</taxon>
        <taxon>ecological metagenomes</taxon>
    </lineage>
</organism>
<evidence type="ECO:0000313" key="2">
    <source>
        <dbReference type="EMBL" id="KKN84442.1"/>
    </source>
</evidence>
<proteinExistence type="predicted"/>